<name>A0AAV1Z5J6_9ARAC</name>
<sequence length="201" mass="23425">MDNNRISLLEELHYHRVFMRTDRAPFSLDVEPLVNPNEMKSFISDVFNHALFLRGFENWISPFNTEEINKDNSVKGHFKYEIGKAVIDKCAVGESVRIAIKNGFDANKLLNLPSNEVMEYVQKFIGLVVAETRPVNISFINAFAFACTLYDVVAKNRRQHLNCIALSVASVFESAFPYEWIYYDFQQWAFAYVFRHRQIHN</sequence>
<dbReference type="Proteomes" id="UP001497382">
    <property type="component" value="Unassembled WGS sequence"/>
</dbReference>
<reference evidence="1 2" key="1">
    <citation type="submission" date="2024-04" db="EMBL/GenBank/DDBJ databases">
        <authorList>
            <person name="Rising A."/>
            <person name="Reimegard J."/>
            <person name="Sonavane S."/>
            <person name="Akerstrom W."/>
            <person name="Nylinder S."/>
            <person name="Hedman E."/>
            <person name="Kallberg Y."/>
        </authorList>
    </citation>
    <scope>NUCLEOTIDE SEQUENCE [LARGE SCALE GENOMIC DNA]</scope>
</reference>
<organism evidence="1 2">
    <name type="scientific">Larinioides sclopetarius</name>
    <dbReference type="NCBI Taxonomy" id="280406"/>
    <lineage>
        <taxon>Eukaryota</taxon>
        <taxon>Metazoa</taxon>
        <taxon>Ecdysozoa</taxon>
        <taxon>Arthropoda</taxon>
        <taxon>Chelicerata</taxon>
        <taxon>Arachnida</taxon>
        <taxon>Araneae</taxon>
        <taxon>Araneomorphae</taxon>
        <taxon>Entelegynae</taxon>
        <taxon>Araneoidea</taxon>
        <taxon>Araneidae</taxon>
        <taxon>Larinioides</taxon>
    </lineage>
</organism>
<gene>
    <name evidence="1" type="ORF">LARSCL_LOCUS2644</name>
</gene>
<evidence type="ECO:0000313" key="1">
    <source>
        <dbReference type="EMBL" id="CAL1265630.1"/>
    </source>
</evidence>
<evidence type="ECO:0000313" key="2">
    <source>
        <dbReference type="Proteomes" id="UP001497382"/>
    </source>
</evidence>
<accession>A0AAV1Z5J6</accession>
<protein>
    <submittedName>
        <fullName evidence="1">Uncharacterized protein</fullName>
    </submittedName>
</protein>
<dbReference type="EMBL" id="CAXIEN010000018">
    <property type="protein sequence ID" value="CAL1265630.1"/>
    <property type="molecule type" value="Genomic_DNA"/>
</dbReference>
<comment type="caution">
    <text evidence="1">The sequence shown here is derived from an EMBL/GenBank/DDBJ whole genome shotgun (WGS) entry which is preliminary data.</text>
</comment>
<proteinExistence type="predicted"/>
<dbReference type="AlphaFoldDB" id="A0AAV1Z5J6"/>
<keyword evidence="2" id="KW-1185">Reference proteome</keyword>